<proteinExistence type="predicted"/>
<reference evidence="1" key="1">
    <citation type="submission" date="2021-03" db="EMBL/GenBank/DDBJ databases">
        <title>Draft genome sequence of rust myrtle Austropuccinia psidii MF-1, a brazilian biotype.</title>
        <authorList>
            <person name="Quecine M.C."/>
            <person name="Pachon D.M.R."/>
            <person name="Bonatelli M.L."/>
            <person name="Correr F.H."/>
            <person name="Franceschini L.M."/>
            <person name="Leite T.F."/>
            <person name="Margarido G.R.A."/>
            <person name="Almeida C.A."/>
            <person name="Ferrarezi J.A."/>
            <person name="Labate C.A."/>
        </authorList>
    </citation>
    <scope>NUCLEOTIDE SEQUENCE</scope>
    <source>
        <strain evidence="1">MF-1</strain>
    </source>
</reference>
<dbReference type="Proteomes" id="UP000765509">
    <property type="component" value="Unassembled WGS sequence"/>
</dbReference>
<sequence length="94" mass="10986">MADNSKALDLSSLNLQDNNDIISWADKQAKILHQFSQLTKKIQPRLTIDGANFNTWSRNMIETWMACFMDDGTYFYNTDRDPNHRRNLISLSFI</sequence>
<keyword evidence="2" id="KW-1185">Reference proteome</keyword>
<dbReference type="EMBL" id="AVOT02012755">
    <property type="protein sequence ID" value="MBW0494810.1"/>
    <property type="molecule type" value="Genomic_DNA"/>
</dbReference>
<comment type="caution">
    <text evidence="1">The sequence shown here is derived from an EMBL/GenBank/DDBJ whole genome shotgun (WGS) entry which is preliminary data.</text>
</comment>
<name>A0A9Q3D552_9BASI</name>
<evidence type="ECO:0000313" key="2">
    <source>
        <dbReference type="Proteomes" id="UP000765509"/>
    </source>
</evidence>
<gene>
    <name evidence="1" type="ORF">O181_034525</name>
</gene>
<protein>
    <submittedName>
        <fullName evidence="1">Uncharacterized protein</fullName>
    </submittedName>
</protein>
<evidence type="ECO:0000313" key="1">
    <source>
        <dbReference type="EMBL" id="MBW0494810.1"/>
    </source>
</evidence>
<organism evidence="1 2">
    <name type="scientific">Austropuccinia psidii MF-1</name>
    <dbReference type="NCBI Taxonomy" id="1389203"/>
    <lineage>
        <taxon>Eukaryota</taxon>
        <taxon>Fungi</taxon>
        <taxon>Dikarya</taxon>
        <taxon>Basidiomycota</taxon>
        <taxon>Pucciniomycotina</taxon>
        <taxon>Pucciniomycetes</taxon>
        <taxon>Pucciniales</taxon>
        <taxon>Sphaerophragmiaceae</taxon>
        <taxon>Austropuccinia</taxon>
    </lineage>
</organism>
<dbReference type="AlphaFoldDB" id="A0A9Q3D552"/>
<accession>A0A9Q3D552</accession>